<dbReference type="InterPro" id="IPR029054">
    <property type="entry name" value="dUTPase-like"/>
</dbReference>
<dbReference type="InterPro" id="IPR036157">
    <property type="entry name" value="dUTPase-like_sf"/>
</dbReference>
<dbReference type="RefSeq" id="WP_143056989.1">
    <property type="nucleotide sequence ID" value="NZ_FOCP01000058.1"/>
</dbReference>
<name>A0A1H8J788_9PROT</name>
<proteinExistence type="predicted"/>
<accession>A0A1H8J788</accession>
<evidence type="ECO:0000313" key="2">
    <source>
        <dbReference type="EMBL" id="SEN76471.1"/>
    </source>
</evidence>
<protein>
    <submittedName>
        <fullName evidence="2">dUTP pyrophosphatase</fullName>
    </submittedName>
</protein>
<dbReference type="Pfam" id="PF00692">
    <property type="entry name" value="dUTPase"/>
    <property type="match status" value="1"/>
</dbReference>
<sequence length="98" mass="10460">MKTLNNGITQHDLVPNTPGSAGIDLRAVDIDGMPDGDFVIPLNETRLVRTGIAIHLDNPGYAAMLLPRSCMGHKHGTVLGNLVGFSDFDCQSELLASM</sequence>
<dbReference type="AlphaFoldDB" id="A0A1H8J788"/>
<dbReference type="EMBL" id="FOCP01000058">
    <property type="protein sequence ID" value="SEN76471.1"/>
    <property type="molecule type" value="Genomic_DNA"/>
</dbReference>
<feature type="domain" description="dUTPase-like" evidence="1">
    <location>
        <begin position="11"/>
        <end position="84"/>
    </location>
</feature>
<evidence type="ECO:0000313" key="3">
    <source>
        <dbReference type="Proteomes" id="UP000199459"/>
    </source>
</evidence>
<dbReference type="SUPFAM" id="SSF51283">
    <property type="entry name" value="dUTPase-like"/>
    <property type="match status" value="1"/>
</dbReference>
<dbReference type="Gene3D" id="2.70.40.10">
    <property type="match status" value="1"/>
</dbReference>
<dbReference type="Proteomes" id="UP000199459">
    <property type="component" value="Unassembled WGS sequence"/>
</dbReference>
<dbReference type="OrthoDB" id="9809956at2"/>
<organism evidence="2 3">
    <name type="scientific">Nitrosomonas marina</name>
    <dbReference type="NCBI Taxonomy" id="917"/>
    <lineage>
        <taxon>Bacteria</taxon>
        <taxon>Pseudomonadati</taxon>
        <taxon>Pseudomonadota</taxon>
        <taxon>Betaproteobacteria</taxon>
        <taxon>Nitrosomonadales</taxon>
        <taxon>Nitrosomonadaceae</taxon>
        <taxon>Nitrosomonas</taxon>
    </lineage>
</organism>
<evidence type="ECO:0000259" key="1">
    <source>
        <dbReference type="Pfam" id="PF00692"/>
    </source>
</evidence>
<reference evidence="2 3" key="1">
    <citation type="submission" date="2016-10" db="EMBL/GenBank/DDBJ databases">
        <authorList>
            <person name="de Groot N.N."/>
        </authorList>
    </citation>
    <scope>NUCLEOTIDE SEQUENCE [LARGE SCALE GENOMIC DNA]</scope>
    <source>
        <strain evidence="2 3">Nm22</strain>
    </source>
</reference>
<gene>
    <name evidence="2" type="ORF">SAMN05216325_1583</name>
</gene>
<dbReference type="STRING" id="917.SAMN05216326_12560"/>